<dbReference type="EMBL" id="JNBR01001663">
    <property type="protein sequence ID" value="OQR85531.1"/>
    <property type="molecule type" value="Genomic_DNA"/>
</dbReference>
<proteinExistence type="predicted"/>
<evidence type="ECO:0000259" key="4">
    <source>
        <dbReference type="PROSITE" id="PS50003"/>
    </source>
</evidence>
<evidence type="ECO:0000256" key="3">
    <source>
        <dbReference type="SAM" id="MobiDB-lite"/>
    </source>
</evidence>
<dbReference type="Gene3D" id="3.30.559.10">
    <property type="entry name" value="Chloramphenicol acetyltransferase-like domain"/>
    <property type="match status" value="1"/>
</dbReference>
<dbReference type="GO" id="GO:0005783">
    <property type="term" value="C:endoplasmic reticulum"/>
    <property type="evidence" value="ECO:0007669"/>
    <property type="project" value="UniProtKB-SubCell"/>
</dbReference>
<comment type="caution">
    <text evidence="6">The sequence shown here is derived from an EMBL/GenBank/DDBJ whole genome shotgun (WGS) entry which is preliminary data.</text>
</comment>
<dbReference type="InterPro" id="IPR051213">
    <property type="entry name" value="START_lipid_transfer"/>
</dbReference>
<name>A0A1V9YIJ0_ACHHY</name>
<dbReference type="SUPFAM" id="SSF52777">
    <property type="entry name" value="CoA-dependent acyltransferases"/>
    <property type="match status" value="1"/>
</dbReference>
<feature type="compositionally biased region" description="Pro residues" evidence="3">
    <location>
        <begin position="554"/>
        <end position="564"/>
    </location>
</feature>
<reference evidence="6 7" key="1">
    <citation type="journal article" date="2014" name="Genome Biol. Evol.">
        <title>The secreted proteins of Achlya hypogyna and Thraustotheca clavata identify the ancestral oomycete secretome and reveal gene acquisitions by horizontal gene transfer.</title>
        <authorList>
            <person name="Misner I."/>
            <person name="Blouin N."/>
            <person name="Leonard G."/>
            <person name="Richards T.A."/>
            <person name="Lane C.E."/>
        </authorList>
    </citation>
    <scope>NUCLEOTIDE SEQUENCE [LARGE SCALE GENOMIC DNA]</scope>
    <source>
        <strain evidence="6 7">ATCC 48635</strain>
    </source>
</reference>
<sequence>MAESSVEGWSGYLLKQRSGSHSWHTRFAVLERGVLYIYAHRGDTYPRGIVLLGGVVLAQTPERKPNSFSIAHASTSHVLHCATSDTAALVTWITKLQAHAAIPTIPLVRRVSTLLKEFHHRPTELPKLWTESHVAVAPKYEYQIKSMMNDFAQHLFDSGRWQSVANSPDASLTVQTSSTAVLSRTTFDHPPPAILDALLSTTSMLQLDSQLSDLQVLSAVDPHTSVQYVCWKGHFPLPRKACVKLVHWRLLPDNSLVVVSRSLQSYPLPASLSLIEDVERASLQLEAFHIVPTADNAGAEVTYVLHTDTAGLPLDVIVALGAKLGRVRSAIAQARVAPIAKVSPPTAYADSIEAALKTLLGAFDAETNLWAPHGEREGVSVSSKPEGPLLAVRAHGVLPFAAGAVVDFILAIEDKPKYDPLCLRAAHIERIDAQTTIDYCEYKPVLLVSGRDFLTLVHSRTLNDHSTVVVATSTTHAACPIKEPDVVRGDVRLAGWRIVLRDETSCEVWFYVKTDLCGSIPTRIAHRVLLEQGFGMLDVAKALAKKATEPPRPVAVAPLPPAGAPPVKKTAAPPAPPPAAVAAQDLTFGALASYMALFLLVLYAAPRTSADALLELSHDGVVWVLIAFISLQLYLGPATGNPRRKLMMASWTVPSSGYVYTGVDVDITNSLEHASAENHVALAHVVLAAVGRALHTLPTLNGHIVLGKFYPAHSADVAYLAPGTDGRREDHAQPVTLRRVPQMSLPAIADAVTDGIASLCTDGGLLRKQTDLRLAWAAALPTHALQLGLAAVGWLSHGLGVDCSKFGVPSHMFGQAIVLEMDQAAYVPIAPWMHVPLVVVLGAPKKLPVVLSDDTVAVRTIARLNVTLDPRYVDSADVDSVTRILRDCVSDPRAHLGSVN</sequence>
<dbReference type="InterPro" id="IPR023213">
    <property type="entry name" value="CAT-like_dom_sf"/>
</dbReference>
<dbReference type="SUPFAM" id="SSF50729">
    <property type="entry name" value="PH domain-like"/>
    <property type="match status" value="1"/>
</dbReference>
<feature type="region of interest" description="Disordered" evidence="3">
    <location>
        <begin position="554"/>
        <end position="576"/>
    </location>
</feature>
<feature type="domain" description="PH" evidence="4">
    <location>
        <begin position="6"/>
        <end position="101"/>
    </location>
</feature>
<dbReference type="OrthoDB" id="196858at2759"/>
<organism evidence="6 7">
    <name type="scientific">Achlya hypogyna</name>
    <name type="common">Oomycete</name>
    <name type="synonym">Protoachlya hypogyna</name>
    <dbReference type="NCBI Taxonomy" id="1202772"/>
    <lineage>
        <taxon>Eukaryota</taxon>
        <taxon>Sar</taxon>
        <taxon>Stramenopiles</taxon>
        <taxon>Oomycota</taxon>
        <taxon>Saprolegniomycetes</taxon>
        <taxon>Saprolegniales</taxon>
        <taxon>Achlyaceae</taxon>
        <taxon>Achlya</taxon>
    </lineage>
</organism>
<dbReference type="Proteomes" id="UP000243579">
    <property type="component" value="Unassembled WGS sequence"/>
</dbReference>
<dbReference type="InterPro" id="IPR001849">
    <property type="entry name" value="PH_domain"/>
</dbReference>
<dbReference type="PANTHER" id="PTHR19308">
    <property type="entry name" value="PHOSPHATIDYLCHOLINE TRANSFER PROTEIN"/>
    <property type="match status" value="1"/>
</dbReference>
<dbReference type="Pfam" id="PF00169">
    <property type="entry name" value="PH"/>
    <property type="match status" value="1"/>
</dbReference>
<accession>A0A1V9YIJ0</accession>
<keyword evidence="7" id="KW-1185">Reference proteome</keyword>
<dbReference type="SMART" id="SM00234">
    <property type="entry name" value="START"/>
    <property type="match status" value="1"/>
</dbReference>
<evidence type="ECO:0000313" key="6">
    <source>
        <dbReference type="EMBL" id="OQR85531.1"/>
    </source>
</evidence>
<dbReference type="Pfam" id="PF01852">
    <property type="entry name" value="START"/>
    <property type="match status" value="1"/>
</dbReference>
<dbReference type="SMART" id="SM00233">
    <property type="entry name" value="PH"/>
    <property type="match status" value="1"/>
</dbReference>
<dbReference type="PROSITE" id="PS50848">
    <property type="entry name" value="START"/>
    <property type="match status" value="1"/>
</dbReference>
<dbReference type="InterPro" id="IPR011993">
    <property type="entry name" value="PH-like_dom_sf"/>
</dbReference>
<dbReference type="GO" id="GO:0008289">
    <property type="term" value="F:lipid binding"/>
    <property type="evidence" value="ECO:0007669"/>
    <property type="project" value="InterPro"/>
</dbReference>
<evidence type="ECO:0000313" key="7">
    <source>
        <dbReference type="Proteomes" id="UP000243579"/>
    </source>
</evidence>
<dbReference type="Gene3D" id="2.30.29.30">
    <property type="entry name" value="Pleckstrin-homology domain (PH domain)/Phosphotyrosine-binding domain (PTB)"/>
    <property type="match status" value="1"/>
</dbReference>
<dbReference type="Gene3D" id="3.30.530.20">
    <property type="match status" value="2"/>
</dbReference>
<evidence type="ECO:0008006" key="8">
    <source>
        <dbReference type="Google" id="ProtNLM"/>
    </source>
</evidence>
<protein>
    <recommendedName>
        <fullName evidence="8">PH domain-containing protein</fullName>
    </recommendedName>
</protein>
<evidence type="ECO:0000259" key="5">
    <source>
        <dbReference type="PROSITE" id="PS50848"/>
    </source>
</evidence>
<dbReference type="CDD" id="cd00177">
    <property type="entry name" value="START"/>
    <property type="match status" value="1"/>
</dbReference>
<gene>
    <name evidence="6" type="ORF">ACHHYP_11739</name>
</gene>
<dbReference type="InterPro" id="IPR023393">
    <property type="entry name" value="START-like_dom_sf"/>
</dbReference>
<comment type="subcellular location">
    <subcellularLocation>
        <location evidence="1">Endoplasmic reticulum</location>
    </subcellularLocation>
</comment>
<dbReference type="InterPro" id="IPR002913">
    <property type="entry name" value="START_lipid-bd_dom"/>
</dbReference>
<feature type="domain" description="START" evidence="5">
    <location>
        <begin position="355"/>
        <end position="534"/>
    </location>
</feature>
<dbReference type="SUPFAM" id="SSF55961">
    <property type="entry name" value="Bet v1-like"/>
    <property type="match status" value="2"/>
</dbReference>
<dbReference type="PANTHER" id="PTHR19308:SF56">
    <property type="entry name" value="START DOMAIN-CONTAINING PROTEIN"/>
    <property type="match status" value="1"/>
</dbReference>
<evidence type="ECO:0000256" key="2">
    <source>
        <dbReference type="ARBA" id="ARBA00022824"/>
    </source>
</evidence>
<evidence type="ECO:0000256" key="1">
    <source>
        <dbReference type="ARBA" id="ARBA00004240"/>
    </source>
</evidence>
<dbReference type="AlphaFoldDB" id="A0A1V9YIJ0"/>
<keyword evidence="2" id="KW-0256">Endoplasmic reticulum</keyword>
<dbReference type="STRING" id="1202772.A0A1V9YIJ0"/>
<dbReference type="PROSITE" id="PS50003">
    <property type="entry name" value="PH_DOMAIN"/>
    <property type="match status" value="1"/>
</dbReference>